<name>A0AAE1HNP3_9NEOP</name>
<keyword evidence="6 10" id="KW-0472">Membrane</keyword>
<dbReference type="GO" id="GO:0005249">
    <property type="term" value="F:voltage-gated potassium channel activity"/>
    <property type="evidence" value="ECO:0007669"/>
    <property type="project" value="InterPro"/>
</dbReference>
<evidence type="ECO:0000313" key="12">
    <source>
        <dbReference type="EMBL" id="KAK3924700.1"/>
    </source>
</evidence>
<dbReference type="PROSITE" id="PS00889">
    <property type="entry name" value="CNMP_BINDING_2"/>
    <property type="match status" value="1"/>
</dbReference>
<feature type="compositionally biased region" description="Pro residues" evidence="9">
    <location>
        <begin position="106"/>
        <end position="124"/>
    </location>
</feature>
<dbReference type="InterPro" id="IPR014710">
    <property type="entry name" value="RmlC-like_jellyroll"/>
</dbReference>
<feature type="compositionally biased region" description="Gly residues" evidence="9">
    <location>
        <begin position="87"/>
        <end position="101"/>
    </location>
</feature>
<evidence type="ECO:0000256" key="1">
    <source>
        <dbReference type="ARBA" id="ARBA00004141"/>
    </source>
</evidence>
<dbReference type="InterPro" id="IPR018490">
    <property type="entry name" value="cNMP-bd_dom_sf"/>
</dbReference>
<organism evidence="12 13">
    <name type="scientific">Frankliniella fusca</name>
    <dbReference type="NCBI Taxonomy" id="407009"/>
    <lineage>
        <taxon>Eukaryota</taxon>
        <taxon>Metazoa</taxon>
        <taxon>Ecdysozoa</taxon>
        <taxon>Arthropoda</taxon>
        <taxon>Hexapoda</taxon>
        <taxon>Insecta</taxon>
        <taxon>Pterygota</taxon>
        <taxon>Neoptera</taxon>
        <taxon>Paraneoptera</taxon>
        <taxon>Thysanoptera</taxon>
        <taxon>Terebrantia</taxon>
        <taxon>Thripoidea</taxon>
        <taxon>Thripidae</taxon>
        <taxon>Frankliniella</taxon>
    </lineage>
</organism>
<feature type="transmembrane region" description="Helical" evidence="10">
    <location>
        <begin position="296"/>
        <end position="318"/>
    </location>
</feature>
<dbReference type="InterPro" id="IPR018488">
    <property type="entry name" value="cNMP-bd_CS"/>
</dbReference>
<comment type="subcellular location">
    <subcellularLocation>
        <location evidence="1">Membrane</location>
        <topology evidence="1">Multi-pass membrane protein</topology>
    </subcellularLocation>
</comment>
<evidence type="ECO:0000256" key="7">
    <source>
        <dbReference type="ARBA" id="ARBA00023286"/>
    </source>
</evidence>
<dbReference type="GO" id="GO:0005223">
    <property type="term" value="F:intracellularly cGMP-activated cation channel activity"/>
    <property type="evidence" value="ECO:0007669"/>
    <property type="project" value="TreeGrafter"/>
</dbReference>
<keyword evidence="4 10" id="KW-1133">Transmembrane helix</keyword>
<reference evidence="12" key="2">
    <citation type="journal article" date="2023" name="BMC Genomics">
        <title>Pest status, molecular evolution, and epigenetic factors derived from the genome assembly of Frankliniella fusca, a thysanopteran phytovirus vector.</title>
        <authorList>
            <person name="Catto M.A."/>
            <person name="Labadie P.E."/>
            <person name="Jacobson A.L."/>
            <person name="Kennedy G.G."/>
            <person name="Srinivasan R."/>
            <person name="Hunt B.G."/>
        </authorList>
    </citation>
    <scope>NUCLEOTIDE SEQUENCE</scope>
    <source>
        <strain evidence="12">PL_HMW_Pooled</strain>
    </source>
</reference>
<dbReference type="Gene3D" id="1.10.287.630">
    <property type="entry name" value="Helix hairpin bin"/>
    <property type="match status" value="1"/>
</dbReference>
<evidence type="ECO:0000256" key="2">
    <source>
        <dbReference type="ARBA" id="ARBA00022448"/>
    </source>
</evidence>
<dbReference type="SUPFAM" id="SSF81324">
    <property type="entry name" value="Voltage-gated potassium channels"/>
    <property type="match status" value="1"/>
</dbReference>
<dbReference type="InterPro" id="IPR005821">
    <property type="entry name" value="Ion_trans_dom"/>
</dbReference>
<keyword evidence="3 10" id="KW-0812">Transmembrane</keyword>
<proteinExistence type="predicted"/>
<keyword evidence="7" id="KW-1071">Ligand-gated ion channel</keyword>
<dbReference type="Pfam" id="PF00520">
    <property type="entry name" value="Ion_trans"/>
    <property type="match status" value="1"/>
</dbReference>
<dbReference type="PRINTS" id="PR01463">
    <property type="entry name" value="EAGCHANLFMLY"/>
</dbReference>
<evidence type="ECO:0000259" key="11">
    <source>
        <dbReference type="PROSITE" id="PS50042"/>
    </source>
</evidence>
<gene>
    <name evidence="12" type="ORF">KUF71_012834</name>
</gene>
<feature type="transmembrane region" description="Helical" evidence="10">
    <location>
        <begin position="372"/>
        <end position="394"/>
    </location>
</feature>
<dbReference type="GO" id="GO:0030553">
    <property type="term" value="F:cGMP binding"/>
    <property type="evidence" value="ECO:0007669"/>
    <property type="project" value="TreeGrafter"/>
</dbReference>
<sequence length="814" mass="90367">MPSPAAGTPREAIELPGVHRKKDYDAIFNFVGYSLNVKGQFSSIPGDSCVHNLQIPVVSPASFEYARAYRAGLCLQARLGWASPGPDQGGGEPEAGAGAGAGPLQRRPPPPPPTLVQCTQPPPKTSQGVLDLLRNRSLSFDPSQPLHYRWLVFVSLAVLYNLVFTIGRAVFWELNRAIPTKLWWTFDITSDLIYVLDTIVHAHEGYLEQGLMVTDARRLRWNYLRSQRWRWDLLSLLPTDVAYLFWRTADFCSKDALPCPVAVRVNRLLRFPRMLEFFDRTETRTGYPNAFRICKVVLAILVLIHWNACLYFWISYIIGFGTDSWVYNLKNTTAPDDKNNTLSRQYIYSFYWSTLTLTTIGETPQPENDLEYLFVVMDFLAGVLIFATIVGNIGSMISNMNTARVEFQNRMDGVKQYMAFRRVSKDLEARVIRWFAYTWANKQALDEERVLAALPDKLKAEIAIHVHLETLKQVEIFQDCEPGLLEELVLKLRLQVFSPGDYICRKGDVGKELYIVKRGRLSVVADDGSVVLARLGPGSVFGEVSVLEIAGNKTGNRRTANVRSLGYSDLFCLSKSDLWAALADYPDARHSLLERGCQLLRKDRLLDEEAFEQAKKEQETLAERVLRLDATLNEMKLRLNQAVAELAGQHIRLKQRVCRVEGRRERGTSLRNNRHSHCESACDDVGLSLTCCSGRGSRATLVPEDSVGPLSTPLSTPLSATAPPLLLLGATAAATASATITSASSRTSADTVVAAAAEQGACCSCTDPQLPAGGGLEVGQVAAAPTRRSFQGVDIVHAAGCDHHANYRRKLNSV</sequence>
<keyword evidence="13" id="KW-1185">Reference proteome</keyword>
<dbReference type="GO" id="GO:0005222">
    <property type="term" value="F:intracellularly cAMP-activated cation channel activity"/>
    <property type="evidence" value="ECO:0007669"/>
    <property type="project" value="TreeGrafter"/>
</dbReference>
<dbReference type="InterPro" id="IPR000595">
    <property type="entry name" value="cNMP-bd_dom"/>
</dbReference>
<accession>A0AAE1HNP3</accession>
<dbReference type="InterPro" id="IPR032406">
    <property type="entry name" value="CLZ_dom"/>
</dbReference>
<evidence type="ECO:0000256" key="4">
    <source>
        <dbReference type="ARBA" id="ARBA00022989"/>
    </source>
</evidence>
<dbReference type="EMBL" id="JAHWGI010001196">
    <property type="protein sequence ID" value="KAK3924700.1"/>
    <property type="molecule type" value="Genomic_DNA"/>
</dbReference>
<dbReference type="PANTHER" id="PTHR45638">
    <property type="entry name" value="CYCLIC NUCLEOTIDE-GATED CATION CHANNEL SUBUNIT A"/>
    <property type="match status" value="1"/>
</dbReference>
<keyword evidence="8" id="KW-0407">Ion channel</keyword>
<dbReference type="CDD" id="cd00038">
    <property type="entry name" value="CAP_ED"/>
    <property type="match status" value="1"/>
</dbReference>
<dbReference type="InterPro" id="IPR003938">
    <property type="entry name" value="K_chnl_volt-dep_EAG/ELK/ERG"/>
</dbReference>
<comment type="caution">
    <text evidence="12">The sequence shown here is derived from an EMBL/GenBank/DDBJ whole genome shotgun (WGS) entry which is preliminary data.</text>
</comment>
<feature type="domain" description="Cyclic nucleotide-binding" evidence="11">
    <location>
        <begin position="476"/>
        <end position="594"/>
    </location>
</feature>
<dbReference type="GO" id="GO:0017071">
    <property type="term" value="C:intracellular cyclic nucleotide activated cation channel complex"/>
    <property type="evidence" value="ECO:0007669"/>
    <property type="project" value="TreeGrafter"/>
</dbReference>
<feature type="transmembrane region" description="Helical" evidence="10">
    <location>
        <begin position="150"/>
        <end position="171"/>
    </location>
</feature>
<dbReference type="PROSITE" id="PS00888">
    <property type="entry name" value="CNMP_BINDING_1"/>
    <property type="match status" value="1"/>
</dbReference>
<keyword evidence="2" id="KW-0813">Transport</keyword>
<dbReference type="SUPFAM" id="SSF51206">
    <property type="entry name" value="cAMP-binding domain-like"/>
    <property type="match status" value="1"/>
</dbReference>
<dbReference type="PANTHER" id="PTHR45638:SF11">
    <property type="entry name" value="CYCLIC NUCLEOTIDE-GATED CATION CHANNEL SUBUNIT A"/>
    <property type="match status" value="1"/>
</dbReference>
<reference evidence="12" key="1">
    <citation type="submission" date="2021-07" db="EMBL/GenBank/DDBJ databases">
        <authorList>
            <person name="Catto M.A."/>
            <person name="Jacobson A."/>
            <person name="Kennedy G."/>
            <person name="Labadie P."/>
            <person name="Hunt B.G."/>
            <person name="Srinivasan R."/>
        </authorList>
    </citation>
    <scope>NUCLEOTIDE SEQUENCE</scope>
    <source>
        <strain evidence="12">PL_HMW_Pooled</strain>
        <tissue evidence="12">Head</tissue>
    </source>
</reference>
<dbReference type="FunFam" id="2.60.120.10:FF:000002">
    <property type="entry name" value="Cyclic nucleotide gated channel alpha 1a"/>
    <property type="match status" value="1"/>
</dbReference>
<dbReference type="Pfam" id="PF16526">
    <property type="entry name" value="CLZ"/>
    <property type="match status" value="1"/>
</dbReference>
<dbReference type="GO" id="GO:0005886">
    <property type="term" value="C:plasma membrane"/>
    <property type="evidence" value="ECO:0007669"/>
    <property type="project" value="TreeGrafter"/>
</dbReference>
<dbReference type="InterPro" id="IPR050866">
    <property type="entry name" value="CNG_cation_channel"/>
</dbReference>
<keyword evidence="5" id="KW-0406">Ion transport</keyword>
<dbReference type="Gene3D" id="2.60.120.10">
    <property type="entry name" value="Jelly Rolls"/>
    <property type="match status" value="1"/>
</dbReference>
<dbReference type="SMART" id="SM00100">
    <property type="entry name" value="cNMP"/>
    <property type="match status" value="1"/>
</dbReference>
<feature type="region of interest" description="Disordered" evidence="9">
    <location>
        <begin position="84"/>
        <end position="126"/>
    </location>
</feature>
<evidence type="ECO:0000313" key="13">
    <source>
        <dbReference type="Proteomes" id="UP001219518"/>
    </source>
</evidence>
<evidence type="ECO:0000256" key="9">
    <source>
        <dbReference type="SAM" id="MobiDB-lite"/>
    </source>
</evidence>
<evidence type="ECO:0000256" key="6">
    <source>
        <dbReference type="ARBA" id="ARBA00023136"/>
    </source>
</evidence>
<dbReference type="Proteomes" id="UP001219518">
    <property type="component" value="Unassembled WGS sequence"/>
</dbReference>
<dbReference type="Pfam" id="PF00027">
    <property type="entry name" value="cNMP_binding"/>
    <property type="match status" value="1"/>
</dbReference>
<dbReference type="Gene3D" id="1.10.287.70">
    <property type="match status" value="1"/>
</dbReference>
<dbReference type="AlphaFoldDB" id="A0AAE1HNP3"/>
<evidence type="ECO:0000256" key="3">
    <source>
        <dbReference type="ARBA" id="ARBA00022692"/>
    </source>
</evidence>
<evidence type="ECO:0000256" key="10">
    <source>
        <dbReference type="SAM" id="Phobius"/>
    </source>
</evidence>
<dbReference type="FunFam" id="1.10.287.630:FF:000001">
    <property type="entry name" value="Cyclic nucleotide-gated channel alpha 3"/>
    <property type="match status" value="1"/>
</dbReference>
<evidence type="ECO:0000256" key="8">
    <source>
        <dbReference type="ARBA" id="ARBA00023303"/>
    </source>
</evidence>
<protein>
    <submittedName>
        <fullName evidence="12">Cyclic nucleotide-gated cation channel subunit A</fullName>
    </submittedName>
</protein>
<evidence type="ECO:0000256" key="5">
    <source>
        <dbReference type="ARBA" id="ARBA00023065"/>
    </source>
</evidence>
<dbReference type="GO" id="GO:0044877">
    <property type="term" value="F:protein-containing complex binding"/>
    <property type="evidence" value="ECO:0007669"/>
    <property type="project" value="TreeGrafter"/>
</dbReference>
<dbReference type="PROSITE" id="PS50042">
    <property type="entry name" value="CNMP_BINDING_3"/>
    <property type="match status" value="1"/>
</dbReference>